<proteinExistence type="predicted"/>
<reference evidence="1 2" key="1">
    <citation type="journal article" date="2013" name="Stand. Genomic Sci.">
        <title>Genomic Encyclopedia of Type Strains, Phase I: The one thousand microbial genomes (KMG-I) project.</title>
        <authorList>
            <person name="Kyrpides N.C."/>
            <person name="Woyke T."/>
            <person name="Eisen J.A."/>
            <person name="Garrity G."/>
            <person name="Lilburn T.G."/>
            <person name="Beck B.J."/>
            <person name="Whitman W.B."/>
            <person name="Hugenholtz P."/>
            <person name="Klenk H.P."/>
        </authorList>
    </citation>
    <scope>NUCLEOTIDE SEQUENCE [LARGE SCALE GENOMIC DNA]</scope>
    <source>
        <strain evidence="1 2">DSM 45044</strain>
    </source>
</reference>
<sequence length="173" mass="18001">MPRRATIAAALAVLTVLATLTGCSRRETMSLAVFTPDGTPHLIVVPCPGQDLIGLGIETADSYSAYALAGSAVWEAHDKTDPDPEPLAHNTVIPLLHTPPGWTLEPGSATTLDPGTRYVAKGYGGLVTHPVGFTLDALFGLPSGQVITNDDHDPGSSTTMALDEFHARAATSC</sequence>
<dbReference type="EMBL" id="VLLL01000005">
    <property type="protein sequence ID" value="TWJ15968.1"/>
    <property type="molecule type" value="Genomic_DNA"/>
</dbReference>
<protein>
    <submittedName>
        <fullName evidence="1">Uncharacterized protein</fullName>
    </submittedName>
</protein>
<comment type="caution">
    <text evidence="1">The sequence shown here is derived from an EMBL/GenBank/DDBJ whole genome shotgun (WGS) entry which is preliminary data.</text>
</comment>
<dbReference type="AlphaFoldDB" id="A0A562VDN1"/>
<dbReference type="PROSITE" id="PS51257">
    <property type="entry name" value="PROKAR_LIPOPROTEIN"/>
    <property type="match status" value="1"/>
</dbReference>
<accession>A0A562VDN1</accession>
<evidence type="ECO:0000313" key="1">
    <source>
        <dbReference type="EMBL" id="TWJ15968.1"/>
    </source>
</evidence>
<evidence type="ECO:0000313" key="2">
    <source>
        <dbReference type="Proteomes" id="UP000321617"/>
    </source>
</evidence>
<gene>
    <name evidence="1" type="ORF">LX16_1688</name>
</gene>
<dbReference type="Proteomes" id="UP000321617">
    <property type="component" value="Unassembled WGS sequence"/>
</dbReference>
<dbReference type="RefSeq" id="WP_147135550.1">
    <property type="nucleotide sequence ID" value="NZ_BAABIJ010000001.1"/>
</dbReference>
<name>A0A562VDN1_9ACTN</name>
<keyword evidence="2" id="KW-1185">Reference proteome</keyword>
<organism evidence="1 2">
    <name type="scientific">Stackebrandtia albiflava</name>
    <dbReference type="NCBI Taxonomy" id="406432"/>
    <lineage>
        <taxon>Bacteria</taxon>
        <taxon>Bacillati</taxon>
        <taxon>Actinomycetota</taxon>
        <taxon>Actinomycetes</taxon>
        <taxon>Glycomycetales</taxon>
        <taxon>Glycomycetaceae</taxon>
        <taxon>Stackebrandtia</taxon>
    </lineage>
</organism>